<evidence type="ECO:0000313" key="4">
    <source>
        <dbReference type="Proteomes" id="UP000321058"/>
    </source>
</evidence>
<keyword evidence="4" id="KW-1185">Reference proteome</keyword>
<dbReference type="AlphaFoldDB" id="A0A512NSH9"/>
<gene>
    <name evidence="3" type="ORF">RSO01_90610</name>
</gene>
<dbReference type="RefSeq" id="WP_147157175.1">
    <property type="nucleotide sequence ID" value="NZ_BKAJ01000269.1"/>
</dbReference>
<dbReference type="Pfam" id="PF00561">
    <property type="entry name" value="Abhydrolase_1"/>
    <property type="match status" value="1"/>
</dbReference>
<evidence type="ECO:0000256" key="1">
    <source>
        <dbReference type="ARBA" id="ARBA00022801"/>
    </source>
</evidence>
<sequence length="265" mass="28450">MPRVDNKGISIHYRVEGNGPPLVLQHGFADSSETWYERGYVAALKPKYRLVLIDARGHGQSDKPHDPPSFTPEKFASDTVAVLDDLGIRTTAYWGYSMGGWIGFALARYALGRVGCFVIGGASAGTASAFPTEPGKEDVLIAALRGGPDEVIKVWGEWATPQVRERVVAYDTAALIACRRQRLITAGFPDVLGKISVPTLLYAGGADPIHDPARQTASEIANARFMSLPGLDHLGAMCRSDLVLLHVEPFLAEVLLPPAQSTAAS</sequence>
<dbReference type="InterPro" id="IPR050266">
    <property type="entry name" value="AB_hydrolase_sf"/>
</dbReference>
<dbReference type="GO" id="GO:0016020">
    <property type="term" value="C:membrane"/>
    <property type="evidence" value="ECO:0007669"/>
    <property type="project" value="TreeGrafter"/>
</dbReference>
<evidence type="ECO:0000313" key="3">
    <source>
        <dbReference type="EMBL" id="GEP61895.1"/>
    </source>
</evidence>
<dbReference type="PANTHER" id="PTHR43798:SF31">
    <property type="entry name" value="AB HYDROLASE SUPERFAMILY PROTEIN YCLE"/>
    <property type="match status" value="1"/>
</dbReference>
<comment type="caution">
    <text evidence="3">The sequence shown here is derived from an EMBL/GenBank/DDBJ whole genome shotgun (WGS) entry which is preliminary data.</text>
</comment>
<evidence type="ECO:0000259" key="2">
    <source>
        <dbReference type="Pfam" id="PF00561"/>
    </source>
</evidence>
<dbReference type="OrthoDB" id="9815441at2"/>
<proteinExistence type="predicted"/>
<dbReference type="Gene3D" id="3.40.50.1820">
    <property type="entry name" value="alpha/beta hydrolase"/>
    <property type="match status" value="1"/>
</dbReference>
<dbReference type="Proteomes" id="UP000321058">
    <property type="component" value="Unassembled WGS sequence"/>
</dbReference>
<keyword evidence="1 3" id="KW-0378">Hydrolase</keyword>
<dbReference type="InterPro" id="IPR000073">
    <property type="entry name" value="AB_hydrolase_1"/>
</dbReference>
<dbReference type="PANTHER" id="PTHR43798">
    <property type="entry name" value="MONOACYLGLYCEROL LIPASE"/>
    <property type="match status" value="1"/>
</dbReference>
<accession>A0A512NSH9</accession>
<feature type="domain" description="AB hydrolase-1" evidence="2">
    <location>
        <begin position="20"/>
        <end position="122"/>
    </location>
</feature>
<dbReference type="InterPro" id="IPR029058">
    <property type="entry name" value="AB_hydrolase_fold"/>
</dbReference>
<organism evidence="3 4">
    <name type="scientific">Reyranella soli</name>
    <dbReference type="NCBI Taxonomy" id="1230389"/>
    <lineage>
        <taxon>Bacteria</taxon>
        <taxon>Pseudomonadati</taxon>
        <taxon>Pseudomonadota</taxon>
        <taxon>Alphaproteobacteria</taxon>
        <taxon>Hyphomicrobiales</taxon>
        <taxon>Reyranellaceae</taxon>
        <taxon>Reyranella</taxon>
    </lineage>
</organism>
<dbReference type="EMBL" id="BKAJ01000269">
    <property type="protein sequence ID" value="GEP61895.1"/>
    <property type="molecule type" value="Genomic_DNA"/>
</dbReference>
<reference evidence="3 4" key="1">
    <citation type="submission" date="2019-07" db="EMBL/GenBank/DDBJ databases">
        <title>Whole genome shotgun sequence of Reyranella soli NBRC 108950.</title>
        <authorList>
            <person name="Hosoyama A."/>
            <person name="Uohara A."/>
            <person name="Ohji S."/>
            <person name="Ichikawa N."/>
        </authorList>
    </citation>
    <scope>NUCLEOTIDE SEQUENCE [LARGE SCALE GENOMIC DNA]</scope>
    <source>
        <strain evidence="3 4">NBRC 108950</strain>
    </source>
</reference>
<dbReference type="SUPFAM" id="SSF53474">
    <property type="entry name" value="alpha/beta-Hydrolases"/>
    <property type="match status" value="1"/>
</dbReference>
<name>A0A512NSH9_9HYPH</name>
<protein>
    <submittedName>
        <fullName evidence="3">Putative hydrolase, alpha/beta fold protein</fullName>
    </submittedName>
</protein>
<dbReference type="GO" id="GO:0016787">
    <property type="term" value="F:hydrolase activity"/>
    <property type="evidence" value="ECO:0007669"/>
    <property type="project" value="UniProtKB-KW"/>
</dbReference>